<organism evidence="2 3">
    <name type="scientific">Pontibacillus salicampi</name>
    <dbReference type="NCBI Taxonomy" id="1449801"/>
    <lineage>
        <taxon>Bacteria</taxon>
        <taxon>Bacillati</taxon>
        <taxon>Bacillota</taxon>
        <taxon>Bacilli</taxon>
        <taxon>Bacillales</taxon>
        <taxon>Bacillaceae</taxon>
        <taxon>Pontibacillus</taxon>
    </lineage>
</organism>
<protein>
    <submittedName>
        <fullName evidence="2">Uncharacterized protein</fullName>
    </submittedName>
</protein>
<keyword evidence="1" id="KW-1133">Transmembrane helix</keyword>
<accession>A0ABV6LPY9</accession>
<dbReference type="RefSeq" id="WP_377348500.1">
    <property type="nucleotide sequence ID" value="NZ_JBHLTP010000011.1"/>
</dbReference>
<keyword evidence="1" id="KW-0812">Transmembrane</keyword>
<comment type="caution">
    <text evidence="2">The sequence shown here is derived from an EMBL/GenBank/DDBJ whole genome shotgun (WGS) entry which is preliminary data.</text>
</comment>
<name>A0ABV6LPY9_9BACI</name>
<dbReference type="EMBL" id="JBHLTP010000011">
    <property type="protein sequence ID" value="MFC0524481.1"/>
    <property type="molecule type" value="Genomic_DNA"/>
</dbReference>
<reference evidence="2 3" key="1">
    <citation type="submission" date="2024-09" db="EMBL/GenBank/DDBJ databases">
        <authorList>
            <person name="Sun Q."/>
            <person name="Mori K."/>
        </authorList>
    </citation>
    <scope>NUCLEOTIDE SEQUENCE [LARGE SCALE GENOMIC DNA]</scope>
    <source>
        <strain evidence="2 3">NCAIM B.02529</strain>
    </source>
</reference>
<keyword evidence="1" id="KW-0472">Membrane</keyword>
<sequence length="53" mass="6189">MKLSKKMFFLLIFIAGIVLLIILPSSYKPFVVFMPPVALFGYDIVKRRRERKG</sequence>
<dbReference type="Proteomes" id="UP001589836">
    <property type="component" value="Unassembled WGS sequence"/>
</dbReference>
<evidence type="ECO:0000256" key="1">
    <source>
        <dbReference type="SAM" id="Phobius"/>
    </source>
</evidence>
<proteinExistence type="predicted"/>
<gene>
    <name evidence="2" type="ORF">ACFFGV_12975</name>
</gene>
<evidence type="ECO:0000313" key="2">
    <source>
        <dbReference type="EMBL" id="MFC0524481.1"/>
    </source>
</evidence>
<feature type="transmembrane region" description="Helical" evidence="1">
    <location>
        <begin position="7"/>
        <end position="23"/>
    </location>
</feature>
<keyword evidence="3" id="KW-1185">Reference proteome</keyword>
<evidence type="ECO:0000313" key="3">
    <source>
        <dbReference type="Proteomes" id="UP001589836"/>
    </source>
</evidence>